<dbReference type="Gene3D" id="2.60.120.200">
    <property type="match status" value="1"/>
</dbReference>
<dbReference type="Proteomes" id="UP000796880">
    <property type="component" value="Unassembled WGS sequence"/>
</dbReference>
<gene>
    <name evidence="1" type="ORF">FNV43_RR00664</name>
</gene>
<proteinExistence type="predicted"/>
<protein>
    <submittedName>
        <fullName evidence="1">Uncharacterized protein</fullName>
    </submittedName>
</protein>
<keyword evidence="2" id="KW-1185">Reference proteome</keyword>
<dbReference type="OrthoDB" id="1742489at2759"/>
<reference evidence="1" key="1">
    <citation type="submission" date="2020-03" db="EMBL/GenBank/DDBJ databases">
        <title>A high-quality chromosome-level genome assembly of a woody plant with both climbing and erect habits, Rhamnella rubrinervis.</title>
        <authorList>
            <person name="Lu Z."/>
            <person name="Yang Y."/>
            <person name="Zhu X."/>
            <person name="Sun Y."/>
        </authorList>
    </citation>
    <scope>NUCLEOTIDE SEQUENCE</scope>
    <source>
        <strain evidence="1">BYM</strain>
        <tissue evidence="1">Leaf</tissue>
    </source>
</reference>
<name>A0A8K0MRD3_9ROSA</name>
<evidence type="ECO:0000313" key="1">
    <source>
        <dbReference type="EMBL" id="KAF3456021.1"/>
    </source>
</evidence>
<organism evidence="1 2">
    <name type="scientific">Rhamnella rubrinervis</name>
    <dbReference type="NCBI Taxonomy" id="2594499"/>
    <lineage>
        <taxon>Eukaryota</taxon>
        <taxon>Viridiplantae</taxon>
        <taxon>Streptophyta</taxon>
        <taxon>Embryophyta</taxon>
        <taxon>Tracheophyta</taxon>
        <taxon>Spermatophyta</taxon>
        <taxon>Magnoliopsida</taxon>
        <taxon>eudicotyledons</taxon>
        <taxon>Gunneridae</taxon>
        <taxon>Pentapetalae</taxon>
        <taxon>rosids</taxon>
        <taxon>fabids</taxon>
        <taxon>Rosales</taxon>
        <taxon>Rhamnaceae</taxon>
        <taxon>rhamnoid group</taxon>
        <taxon>Rhamneae</taxon>
        <taxon>Rhamnella</taxon>
    </lineage>
</organism>
<dbReference type="AlphaFoldDB" id="A0A8K0MRD3"/>
<dbReference type="EMBL" id="VOIH02000001">
    <property type="protein sequence ID" value="KAF3456021.1"/>
    <property type="molecule type" value="Genomic_DNA"/>
</dbReference>
<sequence>MEQGHSSNYGCWNRTVKAGSVFYDIVICDDPEYAKQVVEEVFANRKHHHRDWDDYHVSIHLCFTGDLV</sequence>
<evidence type="ECO:0000313" key="2">
    <source>
        <dbReference type="Proteomes" id="UP000796880"/>
    </source>
</evidence>
<comment type="caution">
    <text evidence="1">The sequence shown here is derived from an EMBL/GenBank/DDBJ whole genome shotgun (WGS) entry which is preliminary data.</text>
</comment>
<accession>A0A8K0MRD3</accession>